<dbReference type="InterPro" id="IPR027417">
    <property type="entry name" value="P-loop_NTPase"/>
</dbReference>
<dbReference type="GO" id="GO:0006260">
    <property type="term" value="P:DNA replication"/>
    <property type="evidence" value="ECO:0007669"/>
    <property type="project" value="InterPro"/>
</dbReference>
<sequence>MNLKREKPEEFIDRLRNEIANSLLEKDGCNVFGEADFYARYRFRKVRSVSLLIVNSFLKGTPRTRWTILKGDFKSRKTSYANAVLKFFEGVNINVNVDKQRLSFYLDQAIGKRFALFDDVKGRSSVGSDLQGGWGFSSIDDLTDHIDGHVEVQLEKKISSRSHKFSPQALLHAIYPIPESVGQRVQGPIKISKSDLWEKHPVQVTMEMFYIGGEIFNLFPAPPALQSKIMIKKIEWWKNHDLTCKCTMDREEKNASERATDNAGEETPAEPKNTGETPSRNTVEPKSAGETDCI</sequence>
<reference evidence="3 4" key="1">
    <citation type="journal article" date="2019" name="Sci. Rep.">
        <title>Orb-weaving spider Araneus ventricosus genome elucidates the spidroin gene catalogue.</title>
        <authorList>
            <person name="Kono N."/>
            <person name="Nakamura H."/>
            <person name="Ohtoshi R."/>
            <person name="Moran D.A.P."/>
            <person name="Shinohara A."/>
            <person name="Yoshida Y."/>
            <person name="Fujiwara M."/>
            <person name="Mori M."/>
            <person name="Tomita M."/>
            <person name="Arakawa K."/>
        </authorList>
    </citation>
    <scope>NUCLEOTIDE SEQUENCE [LARGE SCALE GENOMIC DNA]</scope>
</reference>
<evidence type="ECO:0000313" key="4">
    <source>
        <dbReference type="Proteomes" id="UP000499080"/>
    </source>
</evidence>
<feature type="domain" description="Large T antigen polyomavirus C-terminal" evidence="2">
    <location>
        <begin position="53"/>
        <end position="186"/>
    </location>
</feature>
<evidence type="ECO:0000313" key="3">
    <source>
        <dbReference type="EMBL" id="GBO18568.1"/>
    </source>
</evidence>
<feature type="compositionally biased region" description="Polar residues" evidence="1">
    <location>
        <begin position="274"/>
        <end position="284"/>
    </location>
</feature>
<dbReference type="EMBL" id="BGPR01042172">
    <property type="protein sequence ID" value="GBO18568.1"/>
    <property type="molecule type" value="Genomic_DNA"/>
</dbReference>
<protein>
    <submittedName>
        <fullName evidence="3">Large T antigen</fullName>
    </submittedName>
</protein>
<dbReference type="Gene3D" id="3.40.50.300">
    <property type="entry name" value="P-loop containing nucleotide triphosphate hydrolases"/>
    <property type="match status" value="1"/>
</dbReference>
<dbReference type="Pfam" id="PF06431">
    <property type="entry name" value="Polyoma_lg_T_C"/>
    <property type="match status" value="1"/>
</dbReference>
<evidence type="ECO:0000259" key="2">
    <source>
        <dbReference type="Pfam" id="PF06431"/>
    </source>
</evidence>
<comment type="caution">
    <text evidence="3">The sequence shown here is derived from an EMBL/GenBank/DDBJ whole genome shotgun (WGS) entry which is preliminary data.</text>
</comment>
<dbReference type="GO" id="GO:0003677">
    <property type="term" value="F:DNA binding"/>
    <property type="evidence" value="ECO:0007669"/>
    <property type="project" value="InterPro"/>
</dbReference>
<keyword evidence="4" id="KW-1185">Reference proteome</keyword>
<dbReference type="Proteomes" id="UP000499080">
    <property type="component" value="Unassembled WGS sequence"/>
</dbReference>
<gene>
    <name evidence="3" type="primary">LT_16</name>
    <name evidence="3" type="ORF">AVEN_201329_1</name>
</gene>
<feature type="region of interest" description="Disordered" evidence="1">
    <location>
        <begin position="252"/>
        <end position="294"/>
    </location>
</feature>
<name>A0A4Y2V1S5_ARAVE</name>
<evidence type="ECO:0000256" key="1">
    <source>
        <dbReference type="SAM" id="MobiDB-lite"/>
    </source>
</evidence>
<dbReference type="SUPFAM" id="SSF52540">
    <property type="entry name" value="P-loop containing nucleoside triphosphate hydrolases"/>
    <property type="match status" value="1"/>
</dbReference>
<dbReference type="AlphaFoldDB" id="A0A4Y2V1S5"/>
<accession>A0A4Y2V1S5</accession>
<dbReference type="GO" id="GO:0005524">
    <property type="term" value="F:ATP binding"/>
    <property type="evidence" value="ECO:0007669"/>
    <property type="project" value="InterPro"/>
</dbReference>
<dbReference type="OrthoDB" id="6437780at2759"/>
<organism evidence="3 4">
    <name type="scientific">Araneus ventricosus</name>
    <name type="common">Orbweaver spider</name>
    <name type="synonym">Epeira ventricosa</name>
    <dbReference type="NCBI Taxonomy" id="182803"/>
    <lineage>
        <taxon>Eukaryota</taxon>
        <taxon>Metazoa</taxon>
        <taxon>Ecdysozoa</taxon>
        <taxon>Arthropoda</taxon>
        <taxon>Chelicerata</taxon>
        <taxon>Arachnida</taxon>
        <taxon>Araneae</taxon>
        <taxon>Araneomorphae</taxon>
        <taxon>Entelegynae</taxon>
        <taxon>Araneoidea</taxon>
        <taxon>Araneidae</taxon>
        <taxon>Araneus</taxon>
    </lineage>
</organism>
<dbReference type="InterPro" id="IPR010932">
    <property type="entry name" value="Lg_T_Ag_Polyomavir_C"/>
</dbReference>
<proteinExistence type="predicted"/>